<organism evidence="1">
    <name type="scientific">Brugia malayi</name>
    <name type="common">Filarial nematode worm</name>
    <dbReference type="NCBI Taxonomy" id="6279"/>
    <lineage>
        <taxon>Eukaryota</taxon>
        <taxon>Metazoa</taxon>
        <taxon>Ecdysozoa</taxon>
        <taxon>Nematoda</taxon>
        <taxon>Chromadorea</taxon>
        <taxon>Rhabditida</taxon>
        <taxon>Spirurina</taxon>
        <taxon>Spiruromorpha</taxon>
        <taxon>Filarioidea</taxon>
        <taxon>Onchocercidae</taxon>
        <taxon>Brugia</taxon>
    </lineage>
</organism>
<dbReference type="EMBL" id="LN856990">
    <property type="protein sequence ID" value="CDP97803.1"/>
    <property type="molecule type" value="Genomic_DNA"/>
</dbReference>
<reference evidence="1" key="2">
    <citation type="submission" date="2012-12" db="EMBL/GenBank/DDBJ databases">
        <authorList>
            <consortium name="WormBase Consortium"/>
            <person name="Ghedin E."/>
            <person name="Paulini M."/>
        </authorList>
    </citation>
    <scope>NUCLEOTIDE SEQUENCE</scope>
    <source>
        <strain evidence="1">FR3</strain>
    </source>
</reference>
<gene>
    <name evidence="1" type="primary">Bm13281</name>
    <name evidence="1" type="ORF">BM_Bm13281</name>
</gene>
<sequence length="39" mass="4778">MSKKPSAITWKPQQKNYATCMERNLFLKQMKKIIFYLIR</sequence>
<dbReference type="AlphaFoldDB" id="A0A1I9G3A3"/>
<protein>
    <submittedName>
        <fullName evidence="1">Bm13281, isoform a</fullName>
    </submittedName>
</protein>
<accession>A0A1I9G3A3</accession>
<proteinExistence type="predicted"/>
<evidence type="ECO:0000313" key="1">
    <source>
        <dbReference type="EMBL" id="CDP97803.1"/>
    </source>
</evidence>
<name>A0A1I9G3A3_BRUMA</name>
<reference evidence="1" key="1">
    <citation type="journal article" date="2007" name="Science">
        <title>Draft genome of the filarial nematode parasite Brugia malayi.</title>
        <authorList>
            <person name="Ghedin E."/>
            <person name="Wang S."/>
            <person name="Spiro D."/>
            <person name="Caler E."/>
            <person name="Zhao Q."/>
            <person name="Crabtree J."/>
            <person name="Allen J.E."/>
            <person name="Delcher A.L."/>
            <person name="Guiliano D.B."/>
            <person name="Miranda-Saavedra D."/>
            <person name="Angiuoli S.V."/>
            <person name="Creasy T."/>
            <person name="Amedeo P."/>
            <person name="Haas B."/>
            <person name="El-Sayed N.M."/>
            <person name="Wortman J.R."/>
            <person name="Feldblyum T."/>
            <person name="Tallon L."/>
            <person name="Schatz M."/>
            <person name="Shumway M."/>
            <person name="Koo H."/>
            <person name="Salzberg S.L."/>
            <person name="Schobel S."/>
            <person name="Pertea M."/>
            <person name="Pop M."/>
            <person name="White O."/>
            <person name="Barton G.J."/>
            <person name="Carlow C.K."/>
            <person name="Crawford M.J."/>
            <person name="Daub J."/>
            <person name="Dimmic M.W."/>
            <person name="Estes C.F."/>
            <person name="Foster J.M."/>
            <person name="Ganatra M."/>
            <person name="Gregory W.F."/>
            <person name="Johnson N.M."/>
            <person name="Jin J."/>
            <person name="Komuniecki R."/>
            <person name="Korf I."/>
            <person name="Kumar S."/>
            <person name="Laney S."/>
            <person name="Li B.W."/>
            <person name="Li W."/>
            <person name="Lindblom T.H."/>
            <person name="Lustigman S."/>
            <person name="Ma D."/>
            <person name="Maina C.V."/>
            <person name="Martin D.M."/>
            <person name="McCarter J.P."/>
            <person name="McReynolds L."/>
            <person name="Mitreva M."/>
            <person name="Nutman T.B."/>
            <person name="Parkinson J."/>
            <person name="Peregrin-Alvarez J.M."/>
            <person name="Poole C."/>
            <person name="Ren Q."/>
            <person name="Saunders L."/>
            <person name="Sluder A.E."/>
            <person name="Smith K."/>
            <person name="Stanke M."/>
            <person name="Unnasch T.R."/>
            <person name="Ware J."/>
            <person name="Wei A.D."/>
            <person name="Weil G."/>
            <person name="Williams D.J."/>
            <person name="Zhang Y."/>
            <person name="Williams S.A."/>
            <person name="Fraser-Liggett C."/>
            <person name="Slatko B."/>
            <person name="Blaxter M.L."/>
            <person name="Scott A.L."/>
        </authorList>
    </citation>
    <scope>NUCLEOTIDE SEQUENCE</scope>
    <source>
        <strain evidence="1">FR3</strain>
    </source>
</reference>